<dbReference type="EMBL" id="MNVB01000033">
    <property type="protein sequence ID" value="OIO17330.1"/>
    <property type="molecule type" value="Genomic_DNA"/>
</dbReference>
<keyword evidence="1" id="KW-1133">Transmembrane helix</keyword>
<dbReference type="InterPro" id="IPR008963">
    <property type="entry name" value="Purple_acid_Pase-like_N"/>
</dbReference>
<feature type="transmembrane region" description="Helical" evidence="1">
    <location>
        <begin position="364"/>
        <end position="382"/>
    </location>
</feature>
<feature type="transmembrane region" description="Helical" evidence="1">
    <location>
        <begin position="394"/>
        <end position="412"/>
    </location>
</feature>
<dbReference type="Gene3D" id="2.60.40.380">
    <property type="entry name" value="Purple acid phosphatase-like, N-terminal"/>
    <property type="match status" value="1"/>
</dbReference>
<evidence type="ECO:0008006" key="5">
    <source>
        <dbReference type="Google" id="ProtNLM"/>
    </source>
</evidence>
<keyword evidence="2" id="KW-0732">Signal</keyword>
<organism evidence="3 4">
    <name type="scientific">Candidatus Kuenenbacteria bacterium CG1_02_38_13</name>
    <dbReference type="NCBI Taxonomy" id="1805235"/>
    <lineage>
        <taxon>Bacteria</taxon>
        <taxon>Candidatus Kueneniibacteriota</taxon>
    </lineage>
</organism>
<keyword evidence="1" id="KW-0812">Transmembrane</keyword>
<dbReference type="Proteomes" id="UP000182465">
    <property type="component" value="Unassembled WGS sequence"/>
</dbReference>
<accession>A0A1J4TZ25</accession>
<gene>
    <name evidence="3" type="ORF">AUJ29_01415</name>
</gene>
<keyword evidence="1" id="KW-0472">Membrane</keyword>
<feature type="signal peptide" evidence="2">
    <location>
        <begin position="1"/>
        <end position="19"/>
    </location>
</feature>
<reference evidence="3 4" key="1">
    <citation type="journal article" date="2016" name="Environ. Microbiol.">
        <title>Genomic resolution of a cold subsurface aquifer community provides metabolic insights for novel microbes adapted to high CO concentrations.</title>
        <authorList>
            <person name="Probst A.J."/>
            <person name="Castelle C.J."/>
            <person name="Singh A."/>
            <person name="Brown C.T."/>
            <person name="Anantharaman K."/>
            <person name="Sharon I."/>
            <person name="Hug L.A."/>
            <person name="Burstein D."/>
            <person name="Emerson J.B."/>
            <person name="Thomas B.C."/>
            <person name="Banfield J.F."/>
        </authorList>
    </citation>
    <scope>NUCLEOTIDE SEQUENCE [LARGE SCALE GENOMIC DNA]</scope>
    <source>
        <strain evidence="3">CG1_02_38_13</strain>
    </source>
</reference>
<dbReference type="GO" id="GO:0003993">
    <property type="term" value="F:acid phosphatase activity"/>
    <property type="evidence" value="ECO:0007669"/>
    <property type="project" value="InterPro"/>
</dbReference>
<protein>
    <recommendedName>
        <fullName evidence="5">Purple acid phosphatase N-terminal domain-containing protein</fullName>
    </recommendedName>
</protein>
<dbReference type="SUPFAM" id="SSF49363">
    <property type="entry name" value="Purple acid phosphatase, N-terminal domain"/>
    <property type="match status" value="1"/>
</dbReference>
<feature type="chain" id="PRO_5012565942" description="Purple acid phosphatase N-terminal domain-containing protein" evidence="2">
    <location>
        <begin position="20"/>
        <end position="416"/>
    </location>
</feature>
<evidence type="ECO:0000313" key="4">
    <source>
        <dbReference type="Proteomes" id="UP000182465"/>
    </source>
</evidence>
<dbReference type="GO" id="GO:0046872">
    <property type="term" value="F:metal ion binding"/>
    <property type="evidence" value="ECO:0007669"/>
    <property type="project" value="InterPro"/>
</dbReference>
<evidence type="ECO:0000256" key="1">
    <source>
        <dbReference type="SAM" id="Phobius"/>
    </source>
</evidence>
<comment type="caution">
    <text evidence="3">The sequence shown here is derived from an EMBL/GenBank/DDBJ whole genome shotgun (WGS) entry which is preliminary data.</text>
</comment>
<proteinExistence type="predicted"/>
<dbReference type="AlphaFoldDB" id="A0A1J4TZ25"/>
<sequence length="416" mass="46418">MSFKIIFFIIFLCVFFAFAANAKSSDDLVAVFDPNPLFGNVNFAPGQKITASIEVKNKSGTNKPLAIQALRVDDPDMLGDSLFLEIKENGQTLFYGSLASFFNTSEIFLSDLADQSSTTYEMIIDFDESASDQFQGKTLRNFDIGLGFQGEEVIGAEINGVQSGGGGYFSPALVIFDENTFEIGETYATINWTTSKPGTSRVIYDTFSRQDISYEHGPNYGYMFSTKEDASLVIGHSLVIYNLIPDTTYYFRPISHSSPEKIGEELSLTTLGRSVEEVEQELPAVNLNGSRAIDEEKNFSLDHPVASNSNLILEQADEQSGRTNLKDFAMMAELPATLELNSTDFPIKRVAGAVVDNSCKQKQWWMFVLVLFGYLLTLGSYYRYLSKKKFKHWIYFPIILSIAVILLIIALTRCLI</sequence>
<evidence type="ECO:0000313" key="3">
    <source>
        <dbReference type="EMBL" id="OIO17330.1"/>
    </source>
</evidence>
<evidence type="ECO:0000256" key="2">
    <source>
        <dbReference type="SAM" id="SignalP"/>
    </source>
</evidence>
<name>A0A1J4TZ25_9BACT</name>